<feature type="compositionally biased region" description="Polar residues" evidence="1">
    <location>
        <begin position="44"/>
        <end position="53"/>
    </location>
</feature>
<keyword evidence="3" id="KW-1185">Reference proteome</keyword>
<dbReference type="Proteomes" id="UP001566132">
    <property type="component" value="Unassembled WGS sequence"/>
</dbReference>
<name>A0ABD1E1M0_HYPHA</name>
<dbReference type="AlphaFoldDB" id="A0ABD1E1M0"/>
<protein>
    <submittedName>
        <fullName evidence="2">Uncharacterized protein</fullName>
    </submittedName>
</protein>
<sequence>MGEKRDGINRVSGGIPPALPESPYSGHFRQWPGQKGRSPWVAQTPKTSQGPPLTRQEYNTLVRRICDNSYSLHKIVEQQYNPKRDLKEATSSLASMTKKIKNQPNLDLTDDKTVNDEDKQRDITNINGENKIDKMMARFKKQIDGANKKMEEIHQRWPRNIYKTTKKEDLISEGENHKIFFLDGTGENDRDTLNRGRAFFIVGIKQNAIDYGRLYEHWEKIKVHKQSLKGIVEVECGTTTEEKVRKILEYLFHDSEYEIHIISGTAQKLGGSTSRQNTLIIKREENNTDFGAFGHRLTQDINGDIKTKVFTKVRQTTTNLKMEIETKTKCKTDLRDRGVKRGAGWGK</sequence>
<evidence type="ECO:0000313" key="3">
    <source>
        <dbReference type="Proteomes" id="UP001566132"/>
    </source>
</evidence>
<proteinExistence type="predicted"/>
<evidence type="ECO:0000256" key="1">
    <source>
        <dbReference type="SAM" id="MobiDB-lite"/>
    </source>
</evidence>
<evidence type="ECO:0000313" key="2">
    <source>
        <dbReference type="EMBL" id="KAL1488573.1"/>
    </source>
</evidence>
<dbReference type="EMBL" id="JBDJPC010000014">
    <property type="protein sequence ID" value="KAL1488573.1"/>
    <property type="molecule type" value="Genomic_DNA"/>
</dbReference>
<comment type="caution">
    <text evidence="2">The sequence shown here is derived from an EMBL/GenBank/DDBJ whole genome shotgun (WGS) entry which is preliminary data.</text>
</comment>
<organism evidence="2 3">
    <name type="scientific">Hypothenemus hampei</name>
    <name type="common">Coffee berry borer</name>
    <dbReference type="NCBI Taxonomy" id="57062"/>
    <lineage>
        <taxon>Eukaryota</taxon>
        <taxon>Metazoa</taxon>
        <taxon>Ecdysozoa</taxon>
        <taxon>Arthropoda</taxon>
        <taxon>Hexapoda</taxon>
        <taxon>Insecta</taxon>
        <taxon>Pterygota</taxon>
        <taxon>Neoptera</taxon>
        <taxon>Endopterygota</taxon>
        <taxon>Coleoptera</taxon>
        <taxon>Polyphaga</taxon>
        <taxon>Cucujiformia</taxon>
        <taxon>Curculionidae</taxon>
        <taxon>Scolytinae</taxon>
        <taxon>Hypothenemus</taxon>
    </lineage>
</organism>
<reference evidence="2 3" key="1">
    <citation type="submission" date="2024-05" db="EMBL/GenBank/DDBJ databases">
        <title>Genetic variation in Jamaican populations of the coffee berry borer (Hypothenemus hampei).</title>
        <authorList>
            <person name="Errbii M."/>
            <person name="Myrie A."/>
        </authorList>
    </citation>
    <scope>NUCLEOTIDE SEQUENCE [LARGE SCALE GENOMIC DNA]</scope>
    <source>
        <strain evidence="2">JA-Hopewell-2020-01-JO</strain>
        <tissue evidence="2">Whole body</tissue>
    </source>
</reference>
<feature type="region of interest" description="Disordered" evidence="1">
    <location>
        <begin position="1"/>
        <end position="53"/>
    </location>
</feature>
<accession>A0ABD1E1M0</accession>
<gene>
    <name evidence="2" type="ORF">ABEB36_015036</name>
</gene>